<sequence>MEKLQKHSNQGDKGEKSRKNIVGSNGNRRGSKRKVGRPKNKMKRIDDLVKQSEQIVTDSGAFVFPQDRRSVLDLDEIVRDHMKKISEIGAKNGKEICIVSSDDDVDQNHEYDHKVKEIIVSRDDDDGDQSIARSWPKTRKKSVVEKDDEEICKTLSRVPSNKEKGKDGLISP</sequence>
<dbReference type="Proteomes" id="UP001237642">
    <property type="component" value="Unassembled WGS sequence"/>
</dbReference>
<dbReference type="EMBL" id="JAUIZM010000005">
    <property type="protein sequence ID" value="KAK1384498.1"/>
    <property type="molecule type" value="Genomic_DNA"/>
</dbReference>
<reference evidence="2" key="2">
    <citation type="submission" date="2023-05" db="EMBL/GenBank/DDBJ databases">
        <authorList>
            <person name="Schelkunov M.I."/>
        </authorList>
    </citation>
    <scope>NUCLEOTIDE SEQUENCE</scope>
    <source>
        <strain evidence="2">Hsosn_3</strain>
        <tissue evidence="2">Leaf</tissue>
    </source>
</reference>
<gene>
    <name evidence="2" type="ORF">POM88_022233</name>
</gene>
<feature type="compositionally biased region" description="Basic and acidic residues" evidence="1">
    <location>
        <begin position="1"/>
        <end position="18"/>
    </location>
</feature>
<feature type="region of interest" description="Disordered" evidence="1">
    <location>
        <begin position="120"/>
        <end position="143"/>
    </location>
</feature>
<dbReference type="AlphaFoldDB" id="A0AAD8MUP0"/>
<accession>A0AAD8MUP0</accession>
<protein>
    <submittedName>
        <fullName evidence="2">Uncharacterized protein</fullName>
    </submittedName>
</protein>
<comment type="caution">
    <text evidence="2">The sequence shown here is derived from an EMBL/GenBank/DDBJ whole genome shotgun (WGS) entry which is preliminary data.</text>
</comment>
<name>A0AAD8MUP0_9APIA</name>
<evidence type="ECO:0000313" key="3">
    <source>
        <dbReference type="Proteomes" id="UP001237642"/>
    </source>
</evidence>
<reference evidence="2" key="1">
    <citation type="submission" date="2023-02" db="EMBL/GenBank/DDBJ databases">
        <title>Genome of toxic invasive species Heracleum sosnowskyi carries increased number of genes despite the absence of recent whole-genome duplications.</title>
        <authorList>
            <person name="Schelkunov M."/>
            <person name="Shtratnikova V."/>
            <person name="Makarenko M."/>
            <person name="Klepikova A."/>
            <person name="Omelchenko D."/>
            <person name="Novikova G."/>
            <person name="Obukhova E."/>
            <person name="Bogdanov V."/>
            <person name="Penin A."/>
            <person name="Logacheva M."/>
        </authorList>
    </citation>
    <scope>NUCLEOTIDE SEQUENCE</scope>
    <source>
        <strain evidence="2">Hsosn_3</strain>
        <tissue evidence="2">Leaf</tissue>
    </source>
</reference>
<keyword evidence="3" id="KW-1185">Reference proteome</keyword>
<feature type="region of interest" description="Disordered" evidence="1">
    <location>
        <begin position="1"/>
        <end position="46"/>
    </location>
</feature>
<proteinExistence type="predicted"/>
<evidence type="ECO:0000313" key="2">
    <source>
        <dbReference type="EMBL" id="KAK1384498.1"/>
    </source>
</evidence>
<evidence type="ECO:0000256" key="1">
    <source>
        <dbReference type="SAM" id="MobiDB-lite"/>
    </source>
</evidence>
<organism evidence="2 3">
    <name type="scientific">Heracleum sosnowskyi</name>
    <dbReference type="NCBI Taxonomy" id="360622"/>
    <lineage>
        <taxon>Eukaryota</taxon>
        <taxon>Viridiplantae</taxon>
        <taxon>Streptophyta</taxon>
        <taxon>Embryophyta</taxon>
        <taxon>Tracheophyta</taxon>
        <taxon>Spermatophyta</taxon>
        <taxon>Magnoliopsida</taxon>
        <taxon>eudicotyledons</taxon>
        <taxon>Gunneridae</taxon>
        <taxon>Pentapetalae</taxon>
        <taxon>asterids</taxon>
        <taxon>campanulids</taxon>
        <taxon>Apiales</taxon>
        <taxon>Apiaceae</taxon>
        <taxon>Apioideae</taxon>
        <taxon>apioid superclade</taxon>
        <taxon>Tordylieae</taxon>
        <taxon>Tordyliinae</taxon>
        <taxon>Heracleum</taxon>
    </lineage>
</organism>
<feature type="compositionally biased region" description="Basic residues" evidence="1">
    <location>
        <begin position="29"/>
        <end position="42"/>
    </location>
</feature>